<dbReference type="Pfam" id="PF02893">
    <property type="entry name" value="GRAM"/>
    <property type="match status" value="1"/>
</dbReference>
<dbReference type="STRING" id="33203.A0A179GB84"/>
<reference evidence="4 5" key="1">
    <citation type="submission" date="2016-02" db="EMBL/GenBank/DDBJ databases">
        <title>Biosynthesis of antibiotic leucinostatins and their inhibition on Phytophthora in bio-control Purpureocillium lilacinum.</title>
        <authorList>
            <person name="Wang G."/>
            <person name="Liu Z."/>
            <person name="Lin R."/>
            <person name="Li E."/>
            <person name="Mao Z."/>
            <person name="Ling J."/>
            <person name="Yin W."/>
            <person name="Xie B."/>
        </authorList>
    </citation>
    <scope>NUCLEOTIDE SEQUENCE [LARGE SCALE GENOMIC DNA]</scope>
    <source>
        <strain evidence="4">PLFJ-1</strain>
    </source>
</reference>
<dbReference type="GO" id="GO:0032934">
    <property type="term" value="F:sterol binding"/>
    <property type="evidence" value="ECO:0007669"/>
    <property type="project" value="TreeGrafter"/>
</dbReference>
<evidence type="ECO:0000256" key="2">
    <source>
        <dbReference type="SAM" id="Phobius"/>
    </source>
</evidence>
<dbReference type="SMART" id="SM00568">
    <property type="entry name" value="GRAM"/>
    <property type="match status" value="1"/>
</dbReference>
<gene>
    <name evidence="4" type="ORF">VFPFJ_10923</name>
</gene>
<dbReference type="PANTHER" id="PTHR23319">
    <property type="entry name" value="GRAM DOMAIN CONTAINING 1B, ISOFORM E"/>
    <property type="match status" value="1"/>
</dbReference>
<dbReference type="CDD" id="cd13220">
    <property type="entry name" value="PH-GRAM_GRAMDC"/>
    <property type="match status" value="1"/>
</dbReference>
<evidence type="ECO:0000313" key="5">
    <source>
        <dbReference type="Proteomes" id="UP000078340"/>
    </source>
</evidence>
<dbReference type="GO" id="GO:0005739">
    <property type="term" value="C:mitochondrion"/>
    <property type="evidence" value="ECO:0007669"/>
    <property type="project" value="TreeGrafter"/>
</dbReference>
<dbReference type="GO" id="GO:0005789">
    <property type="term" value="C:endoplasmic reticulum membrane"/>
    <property type="evidence" value="ECO:0007669"/>
    <property type="project" value="TreeGrafter"/>
</dbReference>
<name>A0A179GB84_PURLI</name>
<dbReference type="InterPro" id="IPR051482">
    <property type="entry name" value="Cholesterol_transport"/>
</dbReference>
<feature type="compositionally biased region" description="Acidic residues" evidence="1">
    <location>
        <begin position="351"/>
        <end position="367"/>
    </location>
</feature>
<dbReference type="GO" id="GO:0032366">
    <property type="term" value="P:intracellular sterol transport"/>
    <property type="evidence" value="ECO:0007669"/>
    <property type="project" value="TreeGrafter"/>
</dbReference>
<organism evidence="4 5">
    <name type="scientific">Purpureocillium lilacinum</name>
    <name type="common">Paecilomyces lilacinus</name>
    <dbReference type="NCBI Taxonomy" id="33203"/>
    <lineage>
        <taxon>Eukaryota</taxon>
        <taxon>Fungi</taxon>
        <taxon>Dikarya</taxon>
        <taxon>Ascomycota</taxon>
        <taxon>Pezizomycotina</taxon>
        <taxon>Sordariomycetes</taxon>
        <taxon>Hypocreomycetidae</taxon>
        <taxon>Hypocreales</taxon>
        <taxon>Ophiocordycipitaceae</taxon>
        <taxon>Purpureocillium</taxon>
    </lineage>
</organism>
<comment type="caution">
    <text evidence="4">The sequence shown here is derived from an EMBL/GenBank/DDBJ whole genome shotgun (WGS) entry which is preliminary data.</text>
</comment>
<evidence type="ECO:0000259" key="3">
    <source>
        <dbReference type="SMART" id="SM00568"/>
    </source>
</evidence>
<dbReference type="EMBL" id="LSBI01000017">
    <property type="protein sequence ID" value="OAQ75085.1"/>
    <property type="molecule type" value="Genomic_DNA"/>
</dbReference>
<feature type="transmembrane region" description="Helical" evidence="2">
    <location>
        <begin position="12"/>
        <end position="32"/>
    </location>
</feature>
<keyword evidence="2" id="KW-1133">Transmembrane helix</keyword>
<keyword evidence="2" id="KW-0812">Transmembrane</keyword>
<dbReference type="Gene3D" id="2.30.29.30">
    <property type="entry name" value="Pleckstrin-homology domain (PH domain)/Phosphotyrosine-binding domain (PTB)"/>
    <property type="match status" value="1"/>
</dbReference>
<feature type="compositionally biased region" description="Basic and acidic residues" evidence="1">
    <location>
        <begin position="79"/>
        <end position="94"/>
    </location>
</feature>
<dbReference type="GO" id="GO:0032541">
    <property type="term" value="C:cortical endoplasmic reticulum"/>
    <property type="evidence" value="ECO:0007669"/>
    <property type="project" value="TreeGrafter"/>
</dbReference>
<dbReference type="GO" id="GO:0120015">
    <property type="term" value="F:sterol transfer activity"/>
    <property type="evidence" value="ECO:0007669"/>
    <property type="project" value="TreeGrafter"/>
</dbReference>
<accession>A0A179GB84</accession>
<feature type="region of interest" description="Disordered" evidence="1">
    <location>
        <begin position="306"/>
        <end position="387"/>
    </location>
</feature>
<dbReference type="InterPro" id="IPR004182">
    <property type="entry name" value="GRAM"/>
</dbReference>
<dbReference type="GO" id="GO:0140268">
    <property type="term" value="C:endoplasmic reticulum-plasma membrane contact site"/>
    <property type="evidence" value="ECO:0007669"/>
    <property type="project" value="TreeGrafter"/>
</dbReference>
<evidence type="ECO:0000313" key="4">
    <source>
        <dbReference type="EMBL" id="OAQ75085.1"/>
    </source>
</evidence>
<feature type="region of interest" description="Disordered" evidence="1">
    <location>
        <begin position="79"/>
        <end position="139"/>
    </location>
</feature>
<proteinExistence type="predicted"/>
<dbReference type="GO" id="GO:0005886">
    <property type="term" value="C:plasma membrane"/>
    <property type="evidence" value="ECO:0007669"/>
    <property type="project" value="TreeGrafter"/>
</dbReference>
<dbReference type="InterPro" id="IPR011993">
    <property type="entry name" value="PH-like_dom_sf"/>
</dbReference>
<feature type="domain" description="GRAM" evidence="3">
    <location>
        <begin position="188"/>
        <end position="255"/>
    </location>
</feature>
<sequence length="483" mass="53049">MAPHQRSLRRTSATLVNVVFLLIITPFIRHIMHRFSASQNLSAGYREVSAEVERLLARRSGHHGFEARADLAADTIKRASTHSEHQRRIADVPRKSSQGRGLKAATSGDQPPNNVGPMDTEPKLQQPSKAQNVIEPHGKWRGSDISGGSYITGSAAAGPQKLLTSASTACFGTPTRTDFAIASRKRNRDFHRHFWGVPNCDYLVDDYSCALQKDILTHGRLYVSQGNISFSSNIFGWVTTLVIQFDELQSITKKSTALIFRNALMISTIHGNYTFASFSNRDTAYDLIVDIWNLGCLSLKSTMNGVRMEGSGGDKTERVGGVEAPGVENESSPVPFESGDVSAEYSNEGVLPDEEEDDEEDEEEDEEGRVKSGTKFSGMESHVQRPARRNVSPMPNIALMGALLLALLMAIGVRFLCAPSKAVLLYERIMGPFSPHHPTACDEMGRATGAELLAWLDERIDLGQSDSNNLIPLGRHLGANRWV</sequence>
<evidence type="ECO:0000256" key="1">
    <source>
        <dbReference type="SAM" id="MobiDB-lite"/>
    </source>
</evidence>
<feature type="transmembrane region" description="Helical" evidence="2">
    <location>
        <begin position="397"/>
        <end position="417"/>
    </location>
</feature>
<keyword evidence="2" id="KW-0472">Membrane</keyword>
<protein>
    <submittedName>
        <fullName evidence="4">GRAM domain-containing protein</fullName>
    </submittedName>
</protein>
<dbReference type="Proteomes" id="UP000078340">
    <property type="component" value="Unassembled WGS sequence"/>
</dbReference>
<dbReference type="AlphaFoldDB" id="A0A179GB84"/>
<dbReference type="PANTHER" id="PTHR23319:SF4">
    <property type="entry name" value="GRAM DOMAIN CONTAINING 1B, ISOFORM E"/>
    <property type="match status" value="1"/>
</dbReference>